<evidence type="ECO:0000313" key="1">
    <source>
        <dbReference type="EMBL" id="RZT89636.1"/>
    </source>
</evidence>
<dbReference type="InterPro" id="IPR011051">
    <property type="entry name" value="RmlC_Cupin_sf"/>
</dbReference>
<dbReference type="SUPFAM" id="SSF51182">
    <property type="entry name" value="RmlC-like cupins"/>
    <property type="match status" value="1"/>
</dbReference>
<evidence type="ECO:0000313" key="2">
    <source>
        <dbReference type="Proteomes" id="UP000292136"/>
    </source>
</evidence>
<dbReference type="RefSeq" id="WP_014237291.1">
    <property type="nucleotide sequence ID" value="NZ_SHKM01000001.1"/>
</dbReference>
<reference evidence="1 2" key="1">
    <citation type="submission" date="2019-02" db="EMBL/GenBank/DDBJ databases">
        <title>Genomic Encyclopedia of Type Strains, Phase IV (KMG-IV): sequencing the most valuable type-strain genomes for metagenomic binning, comparative biology and taxonomic classification.</title>
        <authorList>
            <person name="Goeker M."/>
        </authorList>
    </citation>
    <scope>NUCLEOTIDE SEQUENCE [LARGE SCALE GENOMIC DNA]</scope>
    <source>
        <strain evidence="1 2">DSM 21223</strain>
    </source>
</reference>
<gene>
    <name evidence="1" type="ORF">EV678_0429</name>
</gene>
<comment type="caution">
    <text evidence="1">The sequence shown here is derived from an EMBL/GenBank/DDBJ whole genome shotgun (WGS) entry which is preliminary data.</text>
</comment>
<dbReference type="EMBL" id="SHKM01000001">
    <property type="protein sequence ID" value="RZT89636.1"/>
    <property type="molecule type" value="Genomic_DNA"/>
</dbReference>
<evidence type="ECO:0008006" key="3">
    <source>
        <dbReference type="Google" id="ProtNLM"/>
    </source>
</evidence>
<proteinExistence type="predicted"/>
<organism evidence="1 2">
    <name type="scientific">Azospira oryzae</name>
    <dbReference type="NCBI Taxonomy" id="146939"/>
    <lineage>
        <taxon>Bacteria</taxon>
        <taxon>Pseudomonadati</taxon>
        <taxon>Pseudomonadota</taxon>
        <taxon>Betaproteobacteria</taxon>
        <taxon>Rhodocyclales</taxon>
        <taxon>Rhodocyclaceae</taxon>
        <taxon>Azospira</taxon>
    </lineage>
</organism>
<name>A0ABY0IRJ5_9RHOO</name>
<sequence length="127" mass="14133">MSTFTKVTLYTDHDGYARFREEEVPLSEGTPQAMLSALTPAKACQFRQSPVGFRSQFHCTTEEQWLFVLGGEMKIGLQDGSSRNFKAGQHFYSADTLPAGATFDPKVHGHWSCQVGDEPLVTLFVKV</sequence>
<dbReference type="InterPro" id="IPR014710">
    <property type="entry name" value="RmlC-like_jellyroll"/>
</dbReference>
<accession>A0ABY0IRJ5</accession>
<keyword evidence="2" id="KW-1185">Reference proteome</keyword>
<dbReference type="Gene3D" id="2.60.120.10">
    <property type="entry name" value="Jelly Rolls"/>
    <property type="match status" value="1"/>
</dbReference>
<dbReference type="Proteomes" id="UP000292136">
    <property type="component" value="Unassembled WGS sequence"/>
</dbReference>
<protein>
    <recommendedName>
        <fullName evidence="3">Cupin domain-containing protein</fullName>
    </recommendedName>
</protein>